<dbReference type="PRINTS" id="PR00171">
    <property type="entry name" value="SUGRTRNSPORT"/>
</dbReference>
<feature type="transmembrane region" description="Helical" evidence="9">
    <location>
        <begin position="94"/>
        <end position="114"/>
    </location>
</feature>
<keyword evidence="12" id="KW-1185">Reference proteome</keyword>
<dbReference type="InterPro" id="IPR036259">
    <property type="entry name" value="MFS_trans_sf"/>
</dbReference>
<evidence type="ECO:0000256" key="5">
    <source>
        <dbReference type="ARBA" id="ARBA00023136"/>
    </source>
</evidence>
<evidence type="ECO:0000313" key="11">
    <source>
        <dbReference type="EMBL" id="KAK2580175.1"/>
    </source>
</evidence>
<dbReference type="Gene3D" id="1.20.1250.20">
    <property type="entry name" value="MFS general substrate transporter like domains"/>
    <property type="match status" value="1"/>
</dbReference>
<dbReference type="InterPro" id="IPR005828">
    <property type="entry name" value="MFS_sugar_transport-like"/>
</dbReference>
<protein>
    <recommendedName>
        <fullName evidence="10">Major facilitator superfamily (MFS) profile domain-containing protein</fullName>
    </recommendedName>
</protein>
<keyword evidence="8" id="KW-0813">Transport</keyword>
<evidence type="ECO:0000256" key="1">
    <source>
        <dbReference type="ARBA" id="ARBA00004651"/>
    </source>
</evidence>
<comment type="similarity">
    <text evidence="7">Belongs to the major facilitator superfamily. Sugar transporter (TC 2.A.1.1) family. Trehalose transporter subfamily.</text>
</comment>
<keyword evidence="4 9" id="KW-1133">Transmembrane helix</keyword>
<keyword evidence="3 9" id="KW-0812">Transmembrane</keyword>
<gene>
    <name evidence="11" type="ORF">KPH14_012444</name>
</gene>
<dbReference type="CDD" id="cd17358">
    <property type="entry name" value="MFS_GLUT6_8_Class3_like"/>
    <property type="match status" value="1"/>
</dbReference>
<dbReference type="InterPro" id="IPR020846">
    <property type="entry name" value="MFS_dom"/>
</dbReference>
<dbReference type="PANTHER" id="PTHR48021">
    <property type="match status" value="1"/>
</dbReference>
<dbReference type="InterPro" id="IPR005829">
    <property type="entry name" value="Sugar_transporter_CS"/>
</dbReference>
<dbReference type="InterPro" id="IPR044775">
    <property type="entry name" value="MFS_ERD6/Tret1-like"/>
</dbReference>
<feature type="transmembrane region" description="Helical" evidence="9">
    <location>
        <begin position="47"/>
        <end position="74"/>
    </location>
</feature>
<keyword evidence="5 9" id="KW-0472">Membrane</keyword>
<feature type="transmembrane region" description="Helical" evidence="9">
    <location>
        <begin position="180"/>
        <end position="201"/>
    </location>
</feature>
<sequence length="529" mass="57890">MDPNKKDANDWCSSTEKTELFLGYNGKPGKSENNEETTKISQEGRKLFQYIVTLGASLIGMQSGMTLGWTSPILPFLSSKGSFLPDLTEDETSWITSLLALGAILGAVPAGKIADFFGRKLAMALTAIPFLTSWITLIFSRSIIGIYIARFVGGIGAGAACVLVPVYIGEIAQASIRGMLGTLFPLLFSSGIVFSYVAGAYLSYTSFNVSCCTVLLFFFVIIVFLPESPMWLVHREKKSEAVRVLKILRGTDYDVKEEISTLQDEADRADSKRGGIMDLIGTKAGRKAFGTCFGLMLFQQMSGIDAVLFYTVSIFQDAGSTIEPFVATIVIGLIEVIMTICVALIIDRFGRKPLLVISGLAMTVCLGVLGYYFKIKASGENVVFLGWLPLTSLSLFNVVFSIGYGSVPFAMISELFPPETKGVASSISIMVHWSLVFAVTKLFPTMEDILGEATTFWTFAGFTALSAVFAFFFVPETKGKTLQDIQKKLERKRKLIEDTLQLLDDNWSSDGVVKVENVGLFQQTLVIWC</sequence>
<organism evidence="11 12">
    <name type="scientific">Odynerus spinipes</name>
    <dbReference type="NCBI Taxonomy" id="1348599"/>
    <lineage>
        <taxon>Eukaryota</taxon>
        <taxon>Metazoa</taxon>
        <taxon>Ecdysozoa</taxon>
        <taxon>Arthropoda</taxon>
        <taxon>Hexapoda</taxon>
        <taxon>Insecta</taxon>
        <taxon>Pterygota</taxon>
        <taxon>Neoptera</taxon>
        <taxon>Endopterygota</taxon>
        <taxon>Hymenoptera</taxon>
        <taxon>Apocrita</taxon>
        <taxon>Aculeata</taxon>
        <taxon>Vespoidea</taxon>
        <taxon>Vespidae</taxon>
        <taxon>Eumeninae</taxon>
        <taxon>Odynerus</taxon>
    </lineage>
</organism>
<feature type="transmembrane region" description="Helical" evidence="9">
    <location>
        <begin position="353"/>
        <end position="373"/>
    </location>
</feature>
<feature type="transmembrane region" description="Helical" evidence="9">
    <location>
        <begin position="324"/>
        <end position="346"/>
    </location>
</feature>
<reference evidence="11" key="2">
    <citation type="journal article" date="2023" name="Commun. Biol.">
        <title>Intrasexual cuticular hydrocarbon dimorphism in a wasp sheds light on hydrocarbon biosynthesis genes in Hymenoptera.</title>
        <authorList>
            <person name="Moris V.C."/>
            <person name="Podsiadlowski L."/>
            <person name="Martin S."/>
            <person name="Oeyen J.P."/>
            <person name="Donath A."/>
            <person name="Petersen M."/>
            <person name="Wilbrandt J."/>
            <person name="Misof B."/>
            <person name="Liedtke D."/>
            <person name="Thamm M."/>
            <person name="Scheiner R."/>
            <person name="Schmitt T."/>
            <person name="Niehuis O."/>
        </authorList>
    </citation>
    <scope>NUCLEOTIDE SEQUENCE</scope>
    <source>
        <strain evidence="11">GBR_01_08_01A</strain>
    </source>
</reference>
<evidence type="ECO:0000259" key="10">
    <source>
        <dbReference type="PROSITE" id="PS50850"/>
    </source>
</evidence>
<dbReference type="SUPFAM" id="SSF103473">
    <property type="entry name" value="MFS general substrate transporter"/>
    <property type="match status" value="1"/>
</dbReference>
<reference evidence="11" key="1">
    <citation type="submission" date="2021-08" db="EMBL/GenBank/DDBJ databases">
        <authorList>
            <person name="Misof B."/>
            <person name="Oliver O."/>
            <person name="Podsiadlowski L."/>
            <person name="Donath A."/>
            <person name="Peters R."/>
            <person name="Mayer C."/>
            <person name="Rust J."/>
            <person name="Gunkel S."/>
            <person name="Lesny P."/>
            <person name="Martin S."/>
            <person name="Oeyen J.P."/>
            <person name="Petersen M."/>
            <person name="Panagiotis P."/>
            <person name="Wilbrandt J."/>
            <person name="Tanja T."/>
        </authorList>
    </citation>
    <scope>NUCLEOTIDE SEQUENCE</scope>
    <source>
        <strain evidence="11">GBR_01_08_01A</strain>
        <tissue evidence="11">Thorax + abdomen</tissue>
    </source>
</reference>
<evidence type="ECO:0000256" key="9">
    <source>
        <dbReference type="SAM" id="Phobius"/>
    </source>
</evidence>
<feature type="transmembrane region" description="Helical" evidence="9">
    <location>
        <begin position="455"/>
        <end position="474"/>
    </location>
</feature>
<evidence type="ECO:0000256" key="4">
    <source>
        <dbReference type="ARBA" id="ARBA00022989"/>
    </source>
</evidence>
<feature type="transmembrane region" description="Helical" evidence="9">
    <location>
        <begin position="393"/>
        <end position="411"/>
    </location>
</feature>
<dbReference type="InterPro" id="IPR003663">
    <property type="entry name" value="Sugar/inositol_transpt"/>
</dbReference>
<dbReference type="PROSITE" id="PS00217">
    <property type="entry name" value="SUGAR_TRANSPORT_2"/>
    <property type="match status" value="1"/>
</dbReference>
<dbReference type="AlphaFoldDB" id="A0AAD9VNC3"/>
<feature type="transmembrane region" description="Helical" evidence="9">
    <location>
        <begin position="207"/>
        <end position="225"/>
    </location>
</feature>
<dbReference type="PROSITE" id="PS00216">
    <property type="entry name" value="SUGAR_TRANSPORT_1"/>
    <property type="match status" value="2"/>
</dbReference>
<dbReference type="FunFam" id="1.20.1250.20:FF:000055">
    <property type="entry name" value="Facilitated trehalose transporter Tret1-2 homolog"/>
    <property type="match status" value="1"/>
</dbReference>
<feature type="transmembrane region" description="Helical" evidence="9">
    <location>
        <begin position="121"/>
        <end position="140"/>
    </location>
</feature>
<comment type="subcellular location">
    <subcellularLocation>
        <location evidence="1">Cell membrane</location>
        <topology evidence="1">Multi-pass membrane protein</topology>
    </subcellularLocation>
</comment>
<feature type="transmembrane region" description="Helical" evidence="9">
    <location>
        <begin position="423"/>
        <end position="443"/>
    </location>
</feature>
<feature type="transmembrane region" description="Helical" evidence="9">
    <location>
        <begin position="288"/>
        <end position="312"/>
    </location>
</feature>
<dbReference type="GO" id="GO:0051119">
    <property type="term" value="F:sugar transmembrane transporter activity"/>
    <property type="evidence" value="ECO:0007669"/>
    <property type="project" value="InterPro"/>
</dbReference>
<dbReference type="PROSITE" id="PS50850">
    <property type="entry name" value="MFS"/>
    <property type="match status" value="1"/>
</dbReference>
<evidence type="ECO:0000256" key="7">
    <source>
        <dbReference type="ARBA" id="ARBA00024348"/>
    </source>
</evidence>
<evidence type="ECO:0000313" key="12">
    <source>
        <dbReference type="Proteomes" id="UP001258017"/>
    </source>
</evidence>
<dbReference type="Proteomes" id="UP001258017">
    <property type="component" value="Unassembled WGS sequence"/>
</dbReference>
<feature type="transmembrane region" description="Helical" evidence="9">
    <location>
        <begin position="146"/>
        <end position="168"/>
    </location>
</feature>
<proteinExistence type="inferred from homology"/>
<evidence type="ECO:0000256" key="8">
    <source>
        <dbReference type="RuleBase" id="RU003346"/>
    </source>
</evidence>
<name>A0AAD9VNC3_9HYME</name>
<dbReference type="PANTHER" id="PTHR48021:SF1">
    <property type="entry name" value="GH07001P-RELATED"/>
    <property type="match status" value="1"/>
</dbReference>
<dbReference type="EMBL" id="JAIFRP010000062">
    <property type="protein sequence ID" value="KAK2580175.1"/>
    <property type="molecule type" value="Genomic_DNA"/>
</dbReference>
<evidence type="ECO:0000256" key="3">
    <source>
        <dbReference type="ARBA" id="ARBA00022692"/>
    </source>
</evidence>
<dbReference type="InterPro" id="IPR050549">
    <property type="entry name" value="MFS_Trehalose_Transporter"/>
</dbReference>
<accession>A0AAD9VNC3</accession>
<comment type="caution">
    <text evidence="11">The sequence shown here is derived from an EMBL/GenBank/DDBJ whole genome shotgun (WGS) entry which is preliminary data.</text>
</comment>
<keyword evidence="6" id="KW-0325">Glycoprotein</keyword>
<dbReference type="Pfam" id="PF00083">
    <property type="entry name" value="Sugar_tr"/>
    <property type="match status" value="1"/>
</dbReference>
<feature type="domain" description="Major facilitator superfamily (MFS) profile" evidence="10">
    <location>
        <begin position="48"/>
        <end position="478"/>
    </location>
</feature>
<dbReference type="NCBIfam" id="TIGR00879">
    <property type="entry name" value="SP"/>
    <property type="match status" value="1"/>
</dbReference>
<evidence type="ECO:0000256" key="2">
    <source>
        <dbReference type="ARBA" id="ARBA00022475"/>
    </source>
</evidence>
<keyword evidence="2" id="KW-1003">Cell membrane</keyword>
<evidence type="ECO:0000256" key="6">
    <source>
        <dbReference type="ARBA" id="ARBA00023180"/>
    </source>
</evidence>
<dbReference type="GO" id="GO:0005886">
    <property type="term" value="C:plasma membrane"/>
    <property type="evidence" value="ECO:0007669"/>
    <property type="project" value="UniProtKB-SubCell"/>
</dbReference>